<gene>
    <name evidence="2" type="ORF">BDW02DRAFT_632453</name>
</gene>
<dbReference type="GO" id="GO:0033768">
    <property type="term" value="C:SUMO-targeted ubiquitin ligase complex"/>
    <property type="evidence" value="ECO:0007669"/>
    <property type="project" value="TreeGrafter"/>
</dbReference>
<dbReference type="EMBL" id="ML975351">
    <property type="protein sequence ID" value="KAF1831894.1"/>
    <property type="molecule type" value="Genomic_DNA"/>
</dbReference>
<name>A0A6A5KBU4_9PLEO</name>
<feature type="compositionally biased region" description="Low complexity" evidence="1">
    <location>
        <begin position="64"/>
        <end position="79"/>
    </location>
</feature>
<feature type="region of interest" description="Disordered" evidence="1">
    <location>
        <begin position="169"/>
        <end position="227"/>
    </location>
</feature>
<evidence type="ECO:0000313" key="3">
    <source>
        <dbReference type="Proteomes" id="UP000800040"/>
    </source>
</evidence>
<dbReference type="PANTHER" id="PTHR28042:SF1">
    <property type="entry name" value="E3 UBIQUITIN-PROTEIN LIGASE COMPLEX SLX5-SLX8 SUBUNIT SLX5"/>
    <property type="match status" value="1"/>
</dbReference>
<dbReference type="OrthoDB" id="2398441at2759"/>
<feature type="compositionally biased region" description="Polar residues" evidence="1">
    <location>
        <begin position="190"/>
        <end position="207"/>
    </location>
</feature>
<keyword evidence="3" id="KW-1185">Reference proteome</keyword>
<dbReference type="GO" id="GO:0004842">
    <property type="term" value="F:ubiquitin-protein transferase activity"/>
    <property type="evidence" value="ECO:0007669"/>
    <property type="project" value="TreeGrafter"/>
</dbReference>
<dbReference type="PANTHER" id="PTHR28042">
    <property type="entry name" value="E3 UBIQUITIN-PROTEIN LIGASE COMPLEX SLX5-SLX8 SUBUNIT SLX5"/>
    <property type="match status" value="1"/>
</dbReference>
<reference evidence="2" key="1">
    <citation type="submission" date="2020-01" db="EMBL/GenBank/DDBJ databases">
        <authorList>
            <consortium name="DOE Joint Genome Institute"/>
            <person name="Haridas S."/>
            <person name="Albert R."/>
            <person name="Binder M."/>
            <person name="Bloem J."/>
            <person name="Labutti K."/>
            <person name="Salamov A."/>
            <person name="Andreopoulos B."/>
            <person name="Baker S.E."/>
            <person name="Barry K."/>
            <person name="Bills G."/>
            <person name="Bluhm B.H."/>
            <person name="Cannon C."/>
            <person name="Castanera R."/>
            <person name="Culley D.E."/>
            <person name="Daum C."/>
            <person name="Ezra D."/>
            <person name="Gonzalez J.B."/>
            <person name="Henrissat B."/>
            <person name="Kuo A."/>
            <person name="Liang C."/>
            <person name="Lipzen A."/>
            <person name="Lutzoni F."/>
            <person name="Magnuson J."/>
            <person name="Mondo S."/>
            <person name="Nolan M."/>
            <person name="Ohm R."/>
            <person name="Pangilinan J."/>
            <person name="Park H.-J."/>
            <person name="Ramirez L."/>
            <person name="Alfaro M."/>
            <person name="Sun H."/>
            <person name="Tritt A."/>
            <person name="Yoshinaga Y."/>
            <person name="Zwiers L.-H."/>
            <person name="Turgeon B.G."/>
            <person name="Goodwin S.B."/>
            <person name="Spatafora J.W."/>
            <person name="Crous P.W."/>
            <person name="Grigoriev I.V."/>
        </authorList>
    </citation>
    <scope>NUCLEOTIDE SEQUENCE</scope>
    <source>
        <strain evidence="2">P77</strain>
    </source>
</reference>
<accession>A0A6A5KBU4</accession>
<feature type="region of interest" description="Disordered" evidence="1">
    <location>
        <begin position="1"/>
        <end position="119"/>
    </location>
</feature>
<protein>
    <submittedName>
        <fullName evidence="2">Uncharacterized protein</fullName>
    </submittedName>
</protein>
<feature type="region of interest" description="Disordered" evidence="1">
    <location>
        <begin position="373"/>
        <end position="396"/>
    </location>
</feature>
<evidence type="ECO:0000256" key="1">
    <source>
        <dbReference type="SAM" id="MobiDB-lite"/>
    </source>
</evidence>
<proteinExistence type="predicted"/>
<dbReference type="InterPro" id="IPR038886">
    <property type="entry name" value="E3_SLX5/Rfp1"/>
</dbReference>
<sequence length="482" mass="54162">MEGEGLPFGYTQRQKRSHAQMQADDRSASPTWRYHPFSDNHAPTRTGIPLFDDYAQGPRYERQAPAYPDYDPTAYPDYEPTYRYDPFDTRRTPAFEPSDQSPHPPFEHPPSASDVYSRTGGLHLPRVENMASPAPRRFAGDGFDYRRPVHSAREQDVASVDLSREEERMTIDLSGDDDIIDLTADDSGYGASQQDYSGGQHGNNDQQDLPGRGRARGNNRGPRLPRGMDIIIDLDNGDEDWMVDPPEPGSPEIEFISSRTLHPPRLPPIAHGGNNDGDDVQFVRENALPEEVRRRNREREVDNVMDLFGTLNGHFTHLRAQVDRFNSQVNRTANRFHEPIVPNRGRGHAHVRVGGFVAPIMDFDVIGFDMGPRGRQAEPPPTYDAPEKAPEGFTRSPDEEGALVCPNCGDELCVGENEVKKQVWVVKACGHVYCGECTTNRAAKRTTKGKERPTNTNPFKLCVVESCDKHVSHKKSMIQVFM</sequence>
<organism evidence="2 3">
    <name type="scientific">Decorospora gaudefroyi</name>
    <dbReference type="NCBI Taxonomy" id="184978"/>
    <lineage>
        <taxon>Eukaryota</taxon>
        <taxon>Fungi</taxon>
        <taxon>Dikarya</taxon>
        <taxon>Ascomycota</taxon>
        <taxon>Pezizomycotina</taxon>
        <taxon>Dothideomycetes</taxon>
        <taxon>Pleosporomycetidae</taxon>
        <taxon>Pleosporales</taxon>
        <taxon>Pleosporineae</taxon>
        <taxon>Pleosporaceae</taxon>
        <taxon>Decorospora</taxon>
    </lineage>
</organism>
<dbReference type="AlphaFoldDB" id="A0A6A5KBU4"/>
<feature type="compositionally biased region" description="Low complexity" evidence="1">
    <location>
        <begin position="209"/>
        <end position="227"/>
    </location>
</feature>
<evidence type="ECO:0000313" key="2">
    <source>
        <dbReference type="EMBL" id="KAF1831894.1"/>
    </source>
</evidence>
<feature type="compositionally biased region" description="Acidic residues" evidence="1">
    <location>
        <begin position="174"/>
        <end position="184"/>
    </location>
</feature>
<feature type="compositionally biased region" description="Basic and acidic residues" evidence="1">
    <location>
        <begin position="80"/>
        <end position="93"/>
    </location>
</feature>
<dbReference type="Proteomes" id="UP000800040">
    <property type="component" value="Unassembled WGS sequence"/>
</dbReference>